<keyword evidence="2" id="KW-0694">RNA-binding</keyword>
<proteinExistence type="predicted"/>
<evidence type="ECO:0000256" key="1">
    <source>
        <dbReference type="ARBA" id="ARBA00022730"/>
    </source>
</evidence>
<reference evidence="8" key="1">
    <citation type="submission" date="2018-12" db="EMBL/GenBank/DDBJ databases">
        <title>Complete genome sequence of an uncultured bacterium of the candidate phylum Bipolaricaulota.</title>
        <authorList>
            <person name="Kadnikov V.V."/>
            <person name="Mardanov A.V."/>
            <person name="Beletsky A.V."/>
            <person name="Frank Y.A."/>
            <person name="Karnachuk O.V."/>
            <person name="Ravin N.V."/>
        </authorList>
    </citation>
    <scope>NUCLEOTIDE SEQUENCE [LARGE SCALE GENOMIC DNA]</scope>
</reference>
<dbReference type="Pfam" id="PF01649">
    <property type="entry name" value="Ribosomal_S20p"/>
    <property type="match status" value="1"/>
</dbReference>
<dbReference type="Proteomes" id="UP000287233">
    <property type="component" value="Chromosome"/>
</dbReference>
<evidence type="ECO:0000256" key="3">
    <source>
        <dbReference type="ARBA" id="ARBA00022980"/>
    </source>
</evidence>
<dbReference type="GO" id="GO:0006412">
    <property type="term" value="P:translation"/>
    <property type="evidence" value="ECO:0007669"/>
    <property type="project" value="InterPro"/>
</dbReference>
<evidence type="ECO:0000313" key="8">
    <source>
        <dbReference type="Proteomes" id="UP000287233"/>
    </source>
</evidence>
<dbReference type="Gene3D" id="1.20.58.110">
    <property type="entry name" value="Ribosomal protein S20"/>
    <property type="match status" value="1"/>
</dbReference>
<organism evidence="7 8">
    <name type="scientific">Bipolaricaulis sibiricus</name>
    <dbReference type="NCBI Taxonomy" id="2501609"/>
    <lineage>
        <taxon>Bacteria</taxon>
        <taxon>Candidatus Bipolaricaulota</taxon>
        <taxon>Candidatus Bipolaricaulia</taxon>
        <taxon>Candidatus Bipolaricaulales</taxon>
        <taxon>Candidatus Bipolaricaulaceae</taxon>
        <taxon>Candidatus Bipolaricaulis</taxon>
    </lineage>
</organism>
<dbReference type="InterPro" id="IPR002583">
    <property type="entry name" value="Ribosomal_bS20"/>
</dbReference>
<dbReference type="AlphaFoldDB" id="A0A410FWK4"/>
<dbReference type="SUPFAM" id="SSF46992">
    <property type="entry name" value="Ribosomal protein S20"/>
    <property type="match status" value="1"/>
</dbReference>
<dbReference type="InterPro" id="IPR036510">
    <property type="entry name" value="Ribosomal_bS20_sf"/>
</dbReference>
<dbReference type="KEGG" id="bih:BIP78_1649"/>
<dbReference type="GO" id="GO:0003735">
    <property type="term" value="F:structural constituent of ribosome"/>
    <property type="evidence" value="ECO:0007669"/>
    <property type="project" value="InterPro"/>
</dbReference>
<evidence type="ECO:0000256" key="4">
    <source>
        <dbReference type="ARBA" id="ARBA00023274"/>
    </source>
</evidence>
<name>A0A410FWK4_BIPS1</name>
<sequence>MELGNTGEAQASLPQLQKAVDKAAARGVIHPNRAARMKARLAKSLHRS</sequence>
<accession>A0A410FWK4</accession>
<evidence type="ECO:0000256" key="2">
    <source>
        <dbReference type="ARBA" id="ARBA00022884"/>
    </source>
</evidence>
<keyword evidence="1" id="KW-0699">rRNA-binding</keyword>
<keyword evidence="4" id="KW-0687">Ribonucleoprotein</keyword>
<protein>
    <recommendedName>
        <fullName evidence="5">Small ribosomal subunit protein bS20</fullName>
    </recommendedName>
    <alternativeName>
        <fullName evidence="6">30S ribosomal protein S20</fullName>
    </alternativeName>
</protein>
<dbReference type="GO" id="GO:0019843">
    <property type="term" value="F:rRNA binding"/>
    <property type="evidence" value="ECO:0007669"/>
    <property type="project" value="UniProtKB-KW"/>
</dbReference>
<dbReference type="EMBL" id="CP034928">
    <property type="protein sequence ID" value="QAA77413.1"/>
    <property type="molecule type" value="Genomic_DNA"/>
</dbReference>
<dbReference type="GO" id="GO:1990904">
    <property type="term" value="C:ribonucleoprotein complex"/>
    <property type="evidence" value="ECO:0007669"/>
    <property type="project" value="UniProtKB-KW"/>
</dbReference>
<evidence type="ECO:0000256" key="5">
    <source>
        <dbReference type="ARBA" id="ARBA00035136"/>
    </source>
</evidence>
<evidence type="ECO:0000313" key="7">
    <source>
        <dbReference type="EMBL" id="QAA77413.1"/>
    </source>
</evidence>
<dbReference type="GO" id="GO:0005840">
    <property type="term" value="C:ribosome"/>
    <property type="evidence" value="ECO:0007669"/>
    <property type="project" value="UniProtKB-KW"/>
</dbReference>
<dbReference type="NCBIfam" id="TIGR00029">
    <property type="entry name" value="S20"/>
    <property type="match status" value="1"/>
</dbReference>
<evidence type="ECO:0000256" key="6">
    <source>
        <dbReference type="ARBA" id="ARBA00035343"/>
    </source>
</evidence>
<keyword evidence="3" id="KW-0689">Ribosomal protein</keyword>
<gene>
    <name evidence="7" type="ORF">BIP78_1649</name>
</gene>